<feature type="signal peptide" evidence="1">
    <location>
        <begin position="1"/>
        <end position="28"/>
    </location>
</feature>
<dbReference type="RefSeq" id="WP_167494938.1">
    <property type="nucleotide sequence ID" value="NZ_JACHGA010000004.1"/>
</dbReference>
<accession>A0A7W8HS06</accession>
<dbReference type="EMBL" id="JACHGA010000004">
    <property type="protein sequence ID" value="MBB5276150.1"/>
    <property type="molecule type" value="Genomic_DNA"/>
</dbReference>
<protein>
    <submittedName>
        <fullName evidence="2">Uncharacterized protein</fullName>
    </submittedName>
</protein>
<dbReference type="Proteomes" id="UP000550895">
    <property type="component" value="Unassembled WGS sequence"/>
</dbReference>
<keyword evidence="3" id="KW-1185">Reference proteome</keyword>
<comment type="caution">
    <text evidence="2">The sequence shown here is derived from an EMBL/GenBank/DDBJ whole genome shotgun (WGS) entry which is preliminary data.</text>
</comment>
<keyword evidence="1" id="KW-0732">Signal</keyword>
<evidence type="ECO:0000256" key="1">
    <source>
        <dbReference type="SAM" id="SignalP"/>
    </source>
</evidence>
<name>A0A7W8HS06_9HYPH</name>
<organism evidence="2 3">
    <name type="scientific">Rhizobium rosettiformans</name>
    <dbReference type="NCBI Taxonomy" id="1368430"/>
    <lineage>
        <taxon>Bacteria</taxon>
        <taxon>Pseudomonadati</taxon>
        <taxon>Pseudomonadota</taxon>
        <taxon>Alphaproteobacteria</taxon>
        <taxon>Hyphomicrobiales</taxon>
        <taxon>Rhizobiaceae</taxon>
        <taxon>Rhizobium/Agrobacterium group</taxon>
        <taxon>Rhizobium</taxon>
    </lineage>
</organism>
<evidence type="ECO:0000313" key="2">
    <source>
        <dbReference type="EMBL" id="MBB5276150.1"/>
    </source>
</evidence>
<reference evidence="2 3" key="1">
    <citation type="submission" date="2020-08" db="EMBL/GenBank/DDBJ databases">
        <title>Genomic Encyclopedia of Type Strains, Phase IV (KMG-IV): sequencing the most valuable type-strain genomes for metagenomic binning, comparative biology and taxonomic classification.</title>
        <authorList>
            <person name="Goeker M."/>
        </authorList>
    </citation>
    <scope>NUCLEOTIDE SEQUENCE [LARGE SCALE GENOMIC DNA]</scope>
    <source>
        <strain evidence="2 3">DSM 26376</strain>
    </source>
</reference>
<feature type="chain" id="PRO_5031491211" evidence="1">
    <location>
        <begin position="29"/>
        <end position="52"/>
    </location>
</feature>
<dbReference type="AlphaFoldDB" id="A0A7W8HS06"/>
<proteinExistence type="predicted"/>
<gene>
    <name evidence="2" type="ORF">HNR26_002202</name>
</gene>
<sequence>MGKSIALFFACAALVIIAGSFVAPTTVAARKDNCSPAYGIDPCSTASIPSTN</sequence>
<evidence type="ECO:0000313" key="3">
    <source>
        <dbReference type="Proteomes" id="UP000550895"/>
    </source>
</evidence>